<sequence length="261" mass="29603">MARKYEVKYIKLLLDELGKTTGYSIDHFGFGRMSDEIFEKLNVSISAKYIYYSLHNAVKKATNENDLLNLSPNKVDDLAKFLEYENFDAFIRAFESPIHSILLSLVGDYYSYVRKNTERGILLQSPVQINVLNNKVIFKLTGPRWKYEGEMRYQDGCLFCLMQAESAKTFHHVYKIGKSESPQVLMGVFSGVSSANDPIGGRCVLIRKGIIPEGISPLKMTIEELVSSSDDNLKKLGNYFKNYADNNLKINTASGFDIDDL</sequence>
<organism evidence="2 3">
    <name type="scientific">Marivirga lumbricoides</name>
    <dbReference type="NCBI Taxonomy" id="1046115"/>
    <lineage>
        <taxon>Bacteria</taxon>
        <taxon>Pseudomonadati</taxon>
        <taxon>Bacteroidota</taxon>
        <taxon>Cytophagia</taxon>
        <taxon>Cytophagales</taxon>
        <taxon>Marivirgaceae</taxon>
        <taxon>Marivirga</taxon>
    </lineage>
</organism>
<dbReference type="RefSeq" id="WP_188466195.1">
    <property type="nucleotide sequence ID" value="NZ_BAABHU010000012.1"/>
</dbReference>
<reference evidence="1" key="4">
    <citation type="submission" date="2024-05" db="EMBL/GenBank/DDBJ databases">
        <authorList>
            <person name="Sun Q."/>
            <person name="Zhou Y."/>
        </authorList>
    </citation>
    <scope>NUCLEOTIDE SEQUENCE</scope>
    <source>
        <strain evidence="1">CGMCC 1.10832</strain>
    </source>
</reference>
<reference evidence="4" key="3">
    <citation type="journal article" date="2019" name="Int. J. Syst. Evol. Microbiol.">
        <title>The Global Catalogue of Microorganisms (GCM) 10K type strain sequencing project: providing services to taxonomists for standard genome sequencing and annotation.</title>
        <authorList>
            <consortium name="The Broad Institute Genomics Platform"/>
            <consortium name="The Broad Institute Genome Sequencing Center for Infectious Disease"/>
            <person name="Wu L."/>
            <person name="Ma J."/>
        </authorList>
    </citation>
    <scope>NUCLEOTIDE SEQUENCE [LARGE SCALE GENOMIC DNA]</scope>
    <source>
        <strain evidence="4">CGMCC 1.10832</strain>
    </source>
</reference>
<evidence type="ECO:0000313" key="4">
    <source>
        <dbReference type="Proteomes" id="UP000636010"/>
    </source>
</evidence>
<evidence type="ECO:0000313" key="3">
    <source>
        <dbReference type="Proteomes" id="UP000240608"/>
    </source>
</evidence>
<reference evidence="2 3" key="2">
    <citation type="submission" date="2018-03" db="EMBL/GenBank/DDBJ databases">
        <title>Cross-interface Injection: A General Nanoliter Liquid Handling Method Applied to Single Cells Genome Amplification Automated Nanoliter Liquid Handling Applied to Single Cell Multiple Displacement Amplification.</title>
        <authorList>
            <person name="Yun J."/>
            <person name="Xu P."/>
            <person name="Xu J."/>
            <person name="Dai X."/>
            <person name="Wang Y."/>
            <person name="Zheng X."/>
            <person name="Cao C."/>
            <person name="Yi Q."/>
            <person name="Zhu Y."/>
            <person name="Wang L."/>
            <person name="Dong Z."/>
            <person name="Huang Y."/>
            <person name="Huang L."/>
            <person name="Du W."/>
        </authorList>
    </citation>
    <scope>NUCLEOTIDE SEQUENCE [LARGE SCALE GENOMIC DNA]</scope>
    <source>
        <strain evidence="2 3">Z-D1-2</strain>
    </source>
</reference>
<reference evidence="1" key="1">
    <citation type="journal article" date="2014" name="Int. J. Syst. Evol. Microbiol.">
        <title>Complete genome of a new Firmicutes species belonging to the dominant human colonic microbiota ('Ruminococcus bicirculans') reveals two chromosomes and a selective capacity to utilize plant glucans.</title>
        <authorList>
            <consortium name="NISC Comparative Sequencing Program"/>
            <person name="Wegmann U."/>
            <person name="Louis P."/>
            <person name="Goesmann A."/>
            <person name="Henrissat B."/>
            <person name="Duncan S.H."/>
            <person name="Flint H.J."/>
        </authorList>
    </citation>
    <scope>NUCLEOTIDE SEQUENCE</scope>
    <source>
        <strain evidence="1">CGMCC 1.10832</strain>
    </source>
</reference>
<comment type="caution">
    <text evidence="2">The sequence shown here is derived from an EMBL/GenBank/DDBJ whole genome shotgun (WGS) entry which is preliminary data.</text>
</comment>
<dbReference type="AlphaFoldDB" id="A0A2T4DQZ4"/>
<protein>
    <submittedName>
        <fullName evidence="2">Uncharacterized protein</fullName>
    </submittedName>
</protein>
<dbReference type="Proteomes" id="UP000636010">
    <property type="component" value="Unassembled WGS sequence"/>
</dbReference>
<keyword evidence="4" id="KW-1185">Reference proteome</keyword>
<evidence type="ECO:0000313" key="1">
    <source>
        <dbReference type="EMBL" id="GGC47310.1"/>
    </source>
</evidence>
<dbReference type="EMBL" id="PYVU01000061">
    <property type="protein sequence ID" value="PTB96217.1"/>
    <property type="molecule type" value="Genomic_DNA"/>
</dbReference>
<evidence type="ECO:0000313" key="2">
    <source>
        <dbReference type="EMBL" id="PTB96217.1"/>
    </source>
</evidence>
<accession>A0A2T4DQZ4</accession>
<name>A0A2T4DQZ4_9BACT</name>
<dbReference type="Proteomes" id="UP000240608">
    <property type="component" value="Unassembled WGS sequence"/>
</dbReference>
<gene>
    <name evidence="2" type="ORF">C9994_08330</name>
    <name evidence="1" type="ORF">GCM10011506_36090</name>
</gene>
<dbReference type="EMBL" id="BMEC01000012">
    <property type="protein sequence ID" value="GGC47310.1"/>
    <property type="molecule type" value="Genomic_DNA"/>
</dbReference>
<proteinExistence type="predicted"/>